<organism evidence="7">
    <name type="scientific">Changuinola virus</name>
    <dbReference type="NCBI Taxonomy" id="40052"/>
    <lineage>
        <taxon>Viruses</taxon>
        <taxon>Riboviria</taxon>
        <taxon>Orthornavirae</taxon>
        <taxon>Duplornaviricota</taxon>
        <taxon>Resentoviricetes</taxon>
        <taxon>Reovirales</taxon>
        <taxon>Sedoreoviridae</taxon>
        <taxon>Orbivirus</taxon>
        <taxon>Orbivirus changuinolaense</taxon>
    </lineage>
</organism>
<comment type="subcellular location">
    <subcellularLocation>
        <location evidence="1">Virion</location>
    </subcellularLocation>
</comment>
<dbReference type="EMBL" id="KY659456">
    <property type="protein sequence ID" value="AQX34692.1"/>
    <property type="molecule type" value="Genomic_RNA"/>
</dbReference>
<evidence type="ECO:0000256" key="1">
    <source>
        <dbReference type="ARBA" id="ARBA00004328"/>
    </source>
</evidence>
<evidence type="ECO:0000256" key="4">
    <source>
        <dbReference type="ARBA" id="ARBA00022561"/>
    </source>
</evidence>
<keyword evidence="5" id="KW-0946">Virion</keyword>
<keyword evidence="6" id="KW-1153">Inner capsid protein</keyword>
<evidence type="ECO:0000256" key="3">
    <source>
        <dbReference type="ARBA" id="ARBA00015347"/>
    </source>
</evidence>
<evidence type="ECO:0000313" key="7">
    <source>
        <dbReference type="EMBL" id="AQX34692.1"/>
    </source>
</evidence>
<reference evidence="7" key="1">
    <citation type="submission" date="2017-02" db="EMBL/GenBank/DDBJ databases">
        <authorList>
            <person name="Phan T.G."/>
            <person name="Delwart E."/>
        </authorList>
    </citation>
    <scope>NUCLEOTIDE SEQUENCE</scope>
    <source>
        <strain evidence="7">GML 902974</strain>
    </source>
</reference>
<protein>
    <recommendedName>
        <fullName evidence="3">Outer capsid protein VP2</fullName>
    </recommendedName>
</protein>
<comment type="similarity">
    <text evidence="2">Belongs to the orbivirus VP2 family.</text>
</comment>
<keyword evidence="4" id="KW-0167">Capsid protein</keyword>
<accession>A0A3Q8AJH3</accession>
<dbReference type="GO" id="GO:0005198">
    <property type="term" value="F:structural molecule activity"/>
    <property type="evidence" value="ECO:0007669"/>
    <property type="project" value="InterPro"/>
</dbReference>
<evidence type="ECO:0000256" key="5">
    <source>
        <dbReference type="ARBA" id="ARBA00022844"/>
    </source>
</evidence>
<proteinExistence type="inferred from homology"/>
<evidence type="ECO:0000256" key="6">
    <source>
        <dbReference type="ARBA" id="ARBA00022996"/>
    </source>
</evidence>
<dbReference type="Pfam" id="PF00898">
    <property type="entry name" value="Orbi_VP2"/>
    <property type="match status" value="1"/>
</dbReference>
<dbReference type="InterPro" id="IPR001742">
    <property type="entry name" value="Capsid_VP2_Orbivir"/>
</dbReference>
<sequence length="1129" mass="130827">MATELSVAVVSIDNRKCQEAILNNYDVVIDTNKKAEVNEIGRWRMEGEAARRNVYLWGTDVDIDNAIYGIPGSESYLSIAESVDRVLGEITDENLEERNLVQHKIKKELNRSMNVQAQEWTTGFNGRPKVECRFGDFYCRDHHFETLTYYRSPIRLALCKHELLDMLNLSIYSDLHNIVQNTIYLIDPSFKVQCVKNKPMRWPIGIIFPYRTIEDYEEIKNENIFDDNYFTTNVRNLPIDVGVRDGVAVCSGAECENTSNVQVYHREFNLGLSMYDLYHIEHQDDNSYTLSESALTLDVNVVNRRMNGTLNNTLKKVILEDGYANSFQSTLNLEGKDADEIDKKYNQISDSDSSKWLDVKRFTYGYYEKNGKRYAGYGPLKVEGVIKADDVARMRSDDKMKIFTDFLDFDGSQQIDVNALCKLFGDFSRDNPNRRTVYIEDDQVCEKFRKTLNRLYNIRGEDQAAIDEVYRNGWTVNRIDVQAFITINNKSLHIYKRNIAKLGIILTSVVGERIFDDHNVHTIRGGFLLASSFYGNIYDFLKKEITWDVTKALRRPGWNPKRREVDLRVRPLIRMDVYNSIFVKGRVGICWQVYWGSVANVDATCGYPFFQEDIDGIQAKLNVDKLMSYNQQQINSEAWDDVRTELDDLLDDAGRFYNKRIDYDFYLDDRGILVTPYYYGQLIYYGIIANCSFKCVSTNTNRTTSDKNEFKHSAAQRLLSPNNWFFPFQEEYDHASICQGKALSTARQIRGRLERTYIDAIARDRDYREYASATEVDIIDNFCPVTHVTEYLMWRFKTCLYSIYVNHAPIIVREKLHKTKIAVYPNVQIYDGLPSHTTLHGIIYGVFITCYQARELDSDRDIEVLLSECQRTTGFNRLHIIKNSFPGLYQYIMSDDDNLDNYLVINFLFLLMVINFNSNITSKTYVPICYCVETGPIIISIKLSSGKMCNYMSRVVPYLSRFYGLDFHRSWKVNDDLLPILRKKAIEFYIGKCVVTMCKELAMRQTKKQNISMWVGSKCGGVSEAVLIFQAITYPKAGYVLLIFGDKDMDFIEMLLAVKKIFCTSYESNLGIIMCKIDNNNIIDVKQEGLVKSRMLRRNFWGLNHDMLLIKIPGSIFGNVHIVSKLMNI</sequence>
<dbReference type="GO" id="GO:0039625">
    <property type="term" value="C:viral inner capsid"/>
    <property type="evidence" value="ECO:0007669"/>
    <property type="project" value="UniProtKB-KW"/>
</dbReference>
<name>A0A3Q8AJH3_9REOV</name>
<evidence type="ECO:0000256" key="2">
    <source>
        <dbReference type="ARBA" id="ARBA00008722"/>
    </source>
</evidence>